<protein>
    <recommendedName>
        <fullName evidence="9">Protein farnesyltransferase/geranylgeranyltransferase type-1 subunit alpha</fullName>
        <ecNumber evidence="4">2.5.1.58</ecNumber>
        <ecNumber evidence="3">2.5.1.59</ecNumber>
    </recommendedName>
    <alternativeName>
        <fullName evidence="12">CAAX farnesyltransferase subunit alpha</fullName>
    </alternativeName>
    <alternativeName>
        <fullName evidence="11">FTase-alpha</fullName>
    </alternativeName>
    <alternativeName>
        <fullName evidence="10">Ras proteins prenyltransferase subunit alpha</fullName>
    </alternativeName>
    <alternativeName>
        <fullName evidence="13">Type I protein geranyl-geranyltransferase subunit alpha</fullName>
    </alternativeName>
</protein>
<evidence type="ECO:0000256" key="5">
    <source>
        <dbReference type="ARBA" id="ARBA00022602"/>
    </source>
</evidence>
<evidence type="ECO:0000313" key="14">
    <source>
        <dbReference type="EMBL" id="KAL3276803.1"/>
    </source>
</evidence>
<evidence type="ECO:0000256" key="13">
    <source>
        <dbReference type="ARBA" id="ARBA00043219"/>
    </source>
</evidence>
<dbReference type="EC" id="2.5.1.59" evidence="3"/>
<comment type="cofactor">
    <cofactor evidence="1">
        <name>Mg(2+)</name>
        <dbReference type="ChEBI" id="CHEBI:18420"/>
    </cofactor>
</comment>
<dbReference type="PANTHER" id="PTHR11129:SF1">
    <property type="entry name" value="PROTEIN FARNESYLTRANSFERASE_GERANYLGERANYLTRANSFERASE TYPE-1 SUBUNIT ALPHA"/>
    <property type="match status" value="1"/>
</dbReference>
<keyword evidence="6" id="KW-0808">Transferase</keyword>
<dbReference type="SUPFAM" id="SSF48439">
    <property type="entry name" value="Protein prenylyltransferase"/>
    <property type="match status" value="1"/>
</dbReference>
<comment type="similarity">
    <text evidence="2">Belongs to the protein prenyltransferase subunit alpha family.</text>
</comment>
<evidence type="ECO:0000256" key="10">
    <source>
        <dbReference type="ARBA" id="ARBA00041392"/>
    </source>
</evidence>
<dbReference type="EMBL" id="JABFTP020000103">
    <property type="protein sequence ID" value="KAL3276803.1"/>
    <property type="molecule type" value="Genomic_DNA"/>
</dbReference>
<keyword evidence="7" id="KW-0677">Repeat</keyword>
<evidence type="ECO:0000313" key="15">
    <source>
        <dbReference type="Proteomes" id="UP001516400"/>
    </source>
</evidence>
<comment type="caution">
    <text evidence="14">The sequence shown here is derived from an EMBL/GenBank/DDBJ whole genome shotgun (WGS) entry which is preliminary data.</text>
</comment>
<gene>
    <name evidence="14" type="ORF">HHI36_012166</name>
</gene>
<evidence type="ECO:0000256" key="11">
    <source>
        <dbReference type="ARBA" id="ARBA00042436"/>
    </source>
</evidence>
<evidence type="ECO:0000256" key="1">
    <source>
        <dbReference type="ARBA" id="ARBA00001946"/>
    </source>
</evidence>
<name>A0ABD2NDV5_9CUCU</name>
<dbReference type="InterPro" id="IPR002088">
    <property type="entry name" value="Prenyl_trans_a"/>
</dbReference>
<evidence type="ECO:0000256" key="12">
    <source>
        <dbReference type="ARBA" id="ARBA00043086"/>
    </source>
</evidence>
<evidence type="ECO:0000256" key="3">
    <source>
        <dbReference type="ARBA" id="ARBA00012700"/>
    </source>
</evidence>
<evidence type="ECO:0000256" key="8">
    <source>
        <dbReference type="ARBA" id="ARBA00022842"/>
    </source>
</evidence>
<dbReference type="PANTHER" id="PTHR11129">
    <property type="entry name" value="PROTEIN FARNESYLTRANSFERASE ALPHA SUBUNIT/RAB GERANYLGERANYL TRANSFERASE ALPHA SUBUNIT"/>
    <property type="match status" value="1"/>
</dbReference>
<dbReference type="Gene3D" id="1.25.40.120">
    <property type="entry name" value="Protein prenylyltransferase"/>
    <property type="match status" value="1"/>
</dbReference>
<dbReference type="GO" id="GO:0004662">
    <property type="term" value="F:CAAX-protein geranylgeranyltransferase activity"/>
    <property type="evidence" value="ECO:0007669"/>
    <property type="project" value="UniProtKB-EC"/>
</dbReference>
<evidence type="ECO:0000256" key="4">
    <source>
        <dbReference type="ARBA" id="ARBA00012702"/>
    </source>
</evidence>
<evidence type="ECO:0000256" key="6">
    <source>
        <dbReference type="ARBA" id="ARBA00022679"/>
    </source>
</evidence>
<dbReference type="Proteomes" id="UP001516400">
    <property type="component" value="Unassembled WGS sequence"/>
</dbReference>
<sequence>MSSASSDEDVGTEHIFYRDKPQWKDIHPISQDEDEPVVAIDYSPEFTDVFDYFRAIVTKGEKSERALALTQDAVKLNPANYSVWQYRREILKELNKDLHEELGFIEAVIMKQPKNYQVWQHRRVLVEWLNDAKYEKDVTEHAIQKDAKNYHAWQHRQWAIKRFSLYDNEFDFVEKLIEIDVRNNSAWNHRYFVINNSTGFTENVVDREIKFTLNQIKKATENESSWNYLRGLVLHTSEGLSGNKYITSFCEDLYTSGNRSPFLLSLIVDMCSEQVSKGVVDTEYKLERGKALCEELASKVDPIRTNYWKYVAKNLEKCAETCGDFSKII</sequence>
<dbReference type="GO" id="GO:0004660">
    <property type="term" value="F:protein farnesyltransferase activity"/>
    <property type="evidence" value="ECO:0007669"/>
    <property type="project" value="UniProtKB-EC"/>
</dbReference>
<evidence type="ECO:0000256" key="2">
    <source>
        <dbReference type="ARBA" id="ARBA00006734"/>
    </source>
</evidence>
<keyword evidence="15" id="KW-1185">Reference proteome</keyword>
<evidence type="ECO:0000256" key="9">
    <source>
        <dbReference type="ARBA" id="ARBA00040965"/>
    </source>
</evidence>
<dbReference type="Pfam" id="PF01239">
    <property type="entry name" value="PPTA"/>
    <property type="match status" value="5"/>
</dbReference>
<dbReference type="EC" id="2.5.1.58" evidence="4"/>
<accession>A0ABD2NDV5</accession>
<reference evidence="14 15" key="1">
    <citation type="journal article" date="2021" name="BMC Biol.">
        <title>Horizontally acquired antibacterial genes associated with adaptive radiation of ladybird beetles.</title>
        <authorList>
            <person name="Li H.S."/>
            <person name="Tang X.F."/>
            <person name="Huang Y.H."/>
            <person name="Xu Z.Y."/>
            <person name="Chen M.L."/>
            <person name="Du X.Y."/>
            <person name="Qiu B.Y."/>
            <person name="Chen P.T."/>
            <person name="Zhang W."/>
            <person name="Slipinski A."/>
            <person name="Escalona H.E."/>
            <person name="Waterhouse R.M."/>
            <person name="Zwick A."/>
            <person name="Pang H."/>
        </authorList>
    </citation>
    <scope>NUCLEOTIDE SEQUENCE [LARGE SCALE GENOMIC DNA]</scope>
    <source>
        <strain evidence="14">SYSU2018</strain>
    </source>
</reference>
<dbReference type="AlphaFoldDB" id="A0ABD2NDV5"/>
<keyword evidence="8" id="KW-0460">Magnesium</keyword>
<evidence type="ECO:0000256" key="7">
    <source>
        <dbReference type="ARBA" id="ARBA00022737"/>
    </source>
</evidence>
<organism evidence="14 15">
    <name type="scientific">Cryptolaemus montrouzieri</name>
    <dbReference type="NCBI Taxonomy" id="559131"/>
    <lineage>
        <taxon>Eukaryota</taxon>
        <taxon>Metazoa</taxon>
        <taxon>Ecdysozoa</taxon>
        <taxon>Arthropoda</taxon>
        <taxon>Hexapoda</taxon>
        <taxon>Insecta</taxon>
        <taxon>Pterygota</taxon>
        <taxon>Neoptera</taxon>
        <taxon>Endopterygota</taxon>
        <taxon>Coleoptera</taxon>
        <taxon>Polyphaga</taxon>
        <taxon>Cucujiformia</taxon>
        <taxon>Coccinelloidea</taxon>
        <taxon>Coccinellidae</taxon>
        <taxon>Scymninae</taxon>
        <taxon>Scymnini</taxon>
        <taxon>Cryptolaemus</taxon>
    </lineage>
</organism>
<keyword evidence="5" id="KW-0637">Prenyltransferase</keyword>
<dbReference type="PROSITE" id="PS51147">
    <property type="entry name" value="PFTA"/>
    <property type="match status" value="5"/>
</dbReference>
<proteinExistence type="inferred from homology"/>